<reference evidence="3" key="1">
    <citation type="journal article" date="2016" name="Int. J. Syst. Evol. Microbiol.">
        <title>Pseudoxanthomonas helianthi sp. nov., isolated from roots of Jerusalem artichoke (Helianthus tuberosus).</title>
        <authorList>
            <person name="Kittiwongwattana C."/>
            <person name="Thawai C."/>
        </authorList>
    </citation>
    <scope>NUCLEOTIDE SEQUENCE</scope>
    <source>
        <strain evidence="3">110414</strain>
    </source>
</reference>
<dbReference type="Pfam" id="PF01551">
    <property type="entry name" value="Peptidase_M23"/>
    <property type="match status" value="1"/>
</dbReference>
<evidence type="ECO:0000313" key="4">
    <source>
        <dbReference type="Proteomes" id="UP000673447"/>
    </source>
</evidence>
<dbReference type="InterPro" id="IPR050570">
    <property type="entry name" value="Cell_wall_metabolism_enzyme"/>
</dbReference>
<dbReference type="Proteomes" id="UP000673447">
    <property type="component" value="Unassembled WGS sequence"/>
</dbReference>
<gene>
    <name evidence="3" type="ORF">J5837_01370</name>
</gene>
<dbReference type="PANTHER" id="PTHR21666:SF294">
    <property type="entry name" value="PEPTIDASE M23"/>
    <property type="match status" value="1"/>
</dbReference>
<organism evidence="3 4">
    <name type="scientific">Pseudoxanthomonas helianthi</name>
    <dbReference type="NCBI Taxonomy" id="1453541"/>
    <lineage>
        <taxon>Bacteria</taxon>
        <taxon>Pseudomonadati</taxon>
        <taxon>Pseudomonadota</taxon>
        <taxon>Gammaproteobacteria</taxon>
        <taxon>Lysobacterales</taxon>
        <taxon>Lysobacteraceae</taxon>
        <taxon>Pseudoxanthomonas</taxon>
    </lineage>
</organism>
<protein>
    <submittedName>
        <fullName evidence="3">M23 family metallopeptidase</fullName>
    </submittedName>
</protein>
<dbReference type="InterPro" id="IPR016047">
    <property type="entry name" value="M23ase_b-sheet_dom"/>
</dbReference>
<name>A0A940X1L8_9GAMM</name>
<keyword evidence="4" id="KW-1185">Reference proteome</keyword>
<dbReference type="GO" id="GO:0004222">
    <property type="term" value="F:metalloendopeptidase activity"/>
    <property type="evidence" value="ECO:0007669"/>
    <property type="project" value="TreeGrafter"/>
</dbReference>
<dbReference type="AlphaFoldDB" id="A0A940X1L8"/>
<dbReference type="SUPFAM" id="SSF51261">
    <property type="entry name" value="Duplicated hybrid motif"/>
    <property type="match status" value="1"/>
</dbReference>
<dbReference type="Pfam" id="PF13511">
    <property type="entry name" value="DUF4124"/>
    <property type="match status" value="1"/>
</dbReference>
<proteinExistence type="predicted"/>
<dbReference type="PANTHER" id="PTHR21666">
    <property type="entry name" value="PEPTIDASE-RELATED"/>
    <property type="match status" value="1"/>
</dbReference>
<feature type="domain" description="DUF4124" evidence="2">
    <location>
        <begin position="16"/>
        <end position="51"/>
    </location>
</feature>
<dbReference type="CDD" id="cd12797">
    <property type="entry name" value="M23_peptidase"/>
    <property type="match status" value="1"/>
</dbReference>
<accession>A0A940X1L8</accession>
<dbReference type="RefSeq" id="WP_210534927.1">
    <property type="nucleotide sequence ID" value="NZ_JAGKTC010000001.1"/>
</dbReference>
<sequence>MNRACRPWLLFGLAALLLAGSMPGEASRLYRWKDKNGVTHYGDRPPDASVASARDVSIIPFRNPPGAMVRLRVESRGPSYQVWADNSLYGPAEVELRFKRSRNVRATPTLPLRATIAARASSRVAEIVLEDEFAAGDYELELDALPGNPAARPDLGFQYRVPFEYARVRVDQGPGGGFSHDDAQNYYAVDFALPVGTPILAARAGTVMQVESDFEKASLNREKFGGRANFIRVLHDDGSMAVYAHLQWDGVQVRVGQRVQQGQRIGLSGNTGFSTGPHLHFVVQANRGMQLAAIPFRMFGPLGELKFPGGR</sequence>
<feature type="domain" description="M23ase beta-sheet core" evidence="1">
    <location>
        <begin position="186"/>
        <end position="286"/>
    </location>
</feature>
<dbReference type="InterPro" id="IPR025392">
    <property type="entry name" value="DUF4124"/>
</dbReference>
<evidence type="ECO:0000259" key="2">
    <source>
        <dbReference type="Pfam" id="PF13511"/>
    </source>
</evidence>
<reference evidence="3" key="2">
    <citation type="submission" date="2021-03" db="EMBL/GenBank/DDBJ databases">
        <authorList>
            <person name="Cao W."/>
        </authorList>
    </citation>
    <scope>NUCLEOTIDE SEQUENCE</scope>
    <source>
        <strain evidence="3">110414</strain>
    </source>
</reference>
<dbReference type="Gene3D" id="2.70.70.10">
    <property type="entry name" value="Glucose Permease (Domain IIA)"/>
    <property type="match status" value="1"/>
</dbReference>
<comment type="caution">
    <text evidence="3">The sequence shown here is derived from an EMBL/GenBank/DDBJ whole genome shotgun (WGS) entry which is preliminary data.</text>
</comment>
<evidence type="ECO:0000259" key="1">
    <source>
        <dbReference type="Pfam" id="PF01551"/>
    </source>
</evidence>
<dbReference type="InterPro" id="IPR011055">
    <property type="entry name" value="Dup_hybrid_motif"/>
</dbReference>
<evidence type="ECO:0000313" key="3">
    <source>
        <dbReference type="EMBL" id="MBP3983059.1"/>
    </source>
</evidence>
<dbReference type="EMBL" id="JAGKTC010000001">
    <property type="protein sequence ID" value="MBP3983059.1"/>
    <property type="molecule type" value="Genomic_DNA"/>
</dbReference>